<dbReference type="GeneID" id="27352843"/>
<dbReference type="InterPro" id="IPR029058">
    <property type="entry name" value="AB_hydrolase_fold"/>
</dbReference>
<dbReference type="PANTHER" id="PTHR11614">
    <property type="entry name" value="PHOSPHOLIPASE-RELATED"/>
    <property type="match status" value="1"/>
</dbReference>
<dbReference type="Pfam" id="PF12146">
    <property type="entry name" value="Hydrolase_4"/>
    <property type="match status" value="1"/>
</dbReference>
<dbReference type="STRING" id="215243.A0A0D2B7D9"/>
<dbReference type="EMBL" id="KN847332">
    <property type="protein sequence ID" value="KIW48151.1"/>
    <property type="molecule type" value="Genomic_DNA"/>
</dbReference>
<evidence type="ECO:0000313" key="3">
    <source>
        <dbReference type="Proteomes" id="UP000053342"/>
    </source>
</evidence>
<evidence type="ECO:0000259" key="1">
    <source>
        <dbReference type="Pfam" id="PF12146"/>
    </source>
</evidence>
<reference evidence="2 3" key="1">
    <citation type="submission" date="2015-01" db="EMBL/GenBank/DDBJ databases">
        <title>The Genome Sequence of Exophiala oligosperma CBS72588.</title>
        <authorList>
            <consortium name="The Broad Institute Genomics Platform"/>
            <person name="Cuomo C."/>
            <person name="de Hoog S."/>
            <person name="Gorbushina A."/>
            <person name="Stielow B."/>
            <person name="Teixiera M."/>
            <person name="Abouelleil A."/>
            <person name="Chapman S.B."/>
            <person name="Priest M."/>
            <person name="Young S.K."/>
            <person name="Wortman J."/>
            <person name="Nusbaum C."/>
            <person name="Birren B."/>
        </authorList>
    </citation>
    <scope>NUCLEOTIDE SEQUENCE [LARGE SCALE GENOMIC DNA]</scope>
    <source>
        <strain evidence="2 3">CBS 72588</strain>
    </source>
</reference>
<dbReference type="HOGENOM" id="CLU_026209_5_1_1"/>
<feature type="domain" description="Serine aminopeptidase S33" evidence="1">
    <location>
        <begin position="30"/>
        <end position="298"/>
    </location>
</feature>
<dbReference type="RefSeq" id="XP_016268367.1">
    <property type="nucleotide sequence ID" value="XM_016401314.1"/>
</dbReference>
<keyword evidence="3" id="KW-1185">Reference proteome</keyword>
<dbReference type="AlphaFoldDB" id="A0A0D2B7D9"/>
<accession>A0A0D2B7D9</accession>
<sequence length="349" mass="38269">MTITFEAEFTTKDGTKLYTKSWKPDSGTISAVLIFLHGFSDHINAYYDLFPTLSSAPFNIAVYGFDQRGWGRSVHKTSDHGLTGPTSLVLSDIHDFILYVAAIFGKEEKEPVSQQKPFFLMGHSMGGNELLSYLLSTSQAYSNDNRPPIAGCLLEAPYIELDPLEQPSAMTVVAGKMAASVMPHKQLKRPLNAAFLSRSTKVQQDWIDDPLCHDTGTLEGLKGLLQRAGDLSALSHGRKVGGLTNKLPCPVWMSHGTADKVTSFPAAERLFNVLEAPRSDKVFRSYGGGYHKLHAEPDGLAERFANDAGSWILGQARRFSPDTKVSVAFDFTSLIAVHVAHQNSQNPKL</sequence>
<proteinExistence type="predicted"/>
<dbReference type="InterPro" id="IPR051044">
    <property type="entry name" value="MAG_DAG_Lipase"/>
</dbReference>
<protein>
    <recommendedName>
        <fullName evidence="1">Serine aminopeptidase S33 domain-containing protein</fullName>
    </recommendedName>
</protein>
<evidence type="ECO:0000313" key="2">
    <source>
        <dbReference type="EMBL" id="KIW48151.1"/>
    </source>
</evidence>
<dbReference type="VEuPathDB" id="FungiDB:PV06_00769"/>
<dbReference type="Gene3D" id="3.40.50.1820">
    <property type="entry name" value="alpha/beta hydrolase"/>
    <property type="match status" value="1"/>
</dbReference>
<dbReference type="InterPro" id="IPR022742">
    <property type="entry name" value="Hydrolase_4"/>
</dbReference>
<dbReference type="Proteomes" id="UP000053342">
    <property type="component" value="Unassembled WGS sequence"/>
</dbReference>
<gene>
    <name evidence="2" type="ORF">PV06_00769</name>
</gene>
<name>A0A0D2B7D9_9EURO</name>
<organism evidence="2 3">
    <name type="scientific">Exophiala oligosperma</name>
    <dbReference type="NCBI Taxonomy" id="215243"/>
    <lineage>
        <taxon>Eukaryota</taxon>
        <taxon>Fungi</taxon>
        <taxon>Dikarya</taxon>
        <taxon>Ascomycota</taxon>
        <taxon>Pezizomycotina</taxon>
        <taxon>Eurotiomycetes</taxon>
        <taxon>Chaetothyriomycetidae</taxon>
        <taxon>Chaetothyriales</taxon>
        <taxon>Herpotrichiellaceae</taxon>
        <taxon>Exophiala</taxon>
    </lineage>
</organism>
<dbReference type="SUPFAM" id="SSF53474">
    <property type="entry name" value="alpha/beta-Hydrolases"/>
    <property type="match status" value="1"/>
</dbReference>
<dbReference type="OrthoDB" id="10249433at2759"/>